<dbReference type="Gene3D" id="3.40.50.1820">
    <property type="entry name" value="alpha/beta hydrolase"/>
    <property type="match status" value="1"/>
</dbReference>
<dbReference type="PANTHER" id="PTHR48081">
    <property type="entry name" value="AB HYDROLASE SUPERFAMILY PROTEIN C4A8.06C"/>
    <property type="match status" value="1"/>
</dbReference>
<evidence type="ECO:0000313" key="4">
    <source>
        <dbReference type="Proteomes" id="UP000030634"/>
    </source>
</evidence>
<reference evidence="4" key="1">
    <citation type="submission" date="2014-11" db="EMBL/GenBank/DDBJ databases">
        <title>Hymenobacter sp. DG25B genome submission.</title>
        <authorList>
            <person name="Jung H.-Y."/>
            <person name="Kim M.K."/>
            <person name="Srinivasan S."/>
            <person name="Lim S."/>
        </authorList>
    </citation>
    <scope>NUCLEOTIDE SEQUENCE [LARGE SCALE GENOMIC DNA]</scope>
    <source>
        <strain evidence="4">DY59</strain>
    </source>
</reference>
<feature type="domain" description="BD-FAE-like" evidence="2">
    <location>
        <begin position="24"/>
        <end position="220"/>
    </location>
</feature>
<dbReference type="HOGENOM" id="CLU_012494_4_0_0"/>
<protein>
    <submittedName>
        <fullName evidence="3">Lipase</fullName>
    </submittedName>
</protein>
<dbReference type="Proteomes" id="UP000030634">
    <property type="component" value="Chromosome"/>
</dbReference>
<dbReference type="EMBL" id="CP010028">
    <property type="protein sequence ID" value="AIZ44153.1"/>
    <property type="molecule type" value="Genomic_DNA"/>
</dbReference>
<gene>
    <name evidence="3" type="ORF">QR90_02055</name>
</gene>
<evidence type="ECO:0000259" key="2">
    <source>
        <dbReference type="Pfam" id="PF20434"/>
    </source>
</evidence>
<dbReference type="Pfam" id="PF20434">
    <property type="entry name" value="BD-FAE"/>
    <property type="match status" value="1"/>
</dbReference>
<sequence>MDVFPPPGLKLLEDVPFGIHGLTLDLPRPRVRRPQPVPAILYLHGGAWVMYSKWPPANVFLARAGFITVSSDYRLAPGATFPAQWQDVRAAVRWLRAHAPELGIDPQRIGVWGVSAGAHLAGLLGTAVGDALEDAQAQHSARVQAVGNVSGVMDFLDPAFGLGPQPLPLFGAPLGDCPDLAALASPVTHVTADAPPFLHLHGTHDDEVPVSQARRMHAALVNTGARSELIELDGDHYINDTHQGEVEARLLAFFCRELKHTPG</sequence>
<dbReference type="InterPro" id="IPR050300">
    <property type="entry name" value="GDXG_lipolytic_enzyme"/>
</dbReference>
<name>A0A0A7KHW5_9DEIO</name>
<dbReference type="AlphaFoldDB" id="A0A0A7KHW5"/>
<keyword evidence="1" id="KW-0378">Hydrolase</keyword>
<dbReference type="RefSeq" id="WP_039681846.1">
    <property type="nucleotide sequence ID" value="NZ_CP010028.1"/>
</dbReference>
<dbReference type="GO" id="GO:0016787">
    <property type="term" value="F:hydrolase activity"/>
    <property type="evidence" value="ECO:0007669"/>
    <property type="project" value="UniProtKB-KW"/>
</dbReference>
<proteinExistence type="predicted"/>
<dbReference type="InterPro" id="IPR029058">
    <property type="entry name" value="AB_hydrolase_fold"/>
</dbReference>
<dbReference type="InterPro" id="IPR049492">
    <property type="entry name" value="BD-FAE-like_dom"/>
</dbReference>
<dbReference type="KEGG" id="dsw:QR90_02055"/>
<evidence type="ECO:0000313" key="3">
    <source>
        <dbReference type="EMBL" id="AIZ44153.1"/>
    </source>
</evidence>
<dbReference type="STRING" id="1182571.QR90_02055"/>
<dbReference type="PANTHER" id="PTHR48081:SF13">
    <property type="entry name" value="ALPHA_BETA HYDROLASE"/>
    <property type="match status" value="1"/>
</dbReference>
<evidence type="ECO:0000256" key="1">
    <source>
        <dbReference type="ARBA" id="ARBA00022801"/>
    </source>
</evidence>
<organism evidence="3 4">
    <name type="scientific">Deinococcus radiopugnans</name>
    <dbReference type="NCBI Taxonomy" id="57497"/>
    <lineage>
        <taxon>Bacteria</taxon>
        <taxon>Thermotogati</taxon>
        <taxon>Deinococcota</taxon>
        <taxon>Deinococci</taxon>
        <taxon>Deinococcales</taxon>
        <taxon>Deinococcaceae</taxon>
        <taxon>Deinococcus</taxon>
    </lineage>
</organism>
<accession>A0A0A7KHW5</accession>
<dbReference type="SUPFAM" id="SSF53474">
    <property type="entry name" value="alpha/beta-Hydrolases"/>
    <property type="match status" value="1"/>
</dbReference>